<sequence length="188" mass="21312">MNLKINGCGAIFAVFQKRFNTFKTLFVLLLFVLLGYYLFPEPKISKNIQIDHLVLYKSKRQLLAFSNEKLIKTYKVSLGKQPIGAKAYEGDLKTPEGHYTIFDKNPNSGYHKNLGISYPNSKDIQKAKHLGKPVGGAIKIHGIRNHFGLIGKFHRWFDWTLGCVALTNQEVDELYDAVKIGTPIDIMP</sequence>
<dbReference type="Pfam" id="PF03734">
    <property type="entry name" value="YkuD"/>
    <property type="match status" value="1"/>
</dbReference>
<dbReference type="GO" id="GO:0071555">
    <property type="term" value="P:cell wall organization"/>
    <property type="evidence" value="ECO:0007669"/>
    <property type="project" value="UniProtKB-UniRule"/>
</dbReference>
<organism evidence="10 11">
    <name type="scientific">Flavobacterium branchiophilum</name>
    <dbReference type="NCBI Taxonomy" id="55197"/>
    <lineage>
        <taxon>Bacteria</taxon>
        <taxon>Pseudomonadati</taxon>
        <taxon>Bacteroidota</taxon>
        <taxon>Flavobacteriia</taxon>
        <taxon>Flavobacteriales</taxon>
        <taxon>Flavobacteriaceae</taxon>
        <taxon>Flavobacterium</taxon>
    </lineage>
</organism>
<evidence type="ECO:0000259" key="9">
    <source>
        <dbReference type="PROSITE" id="PS52029"/>
    </source>
</evidence>
<gene>
    <name evidence="10" type="ORF">B0A77_09025</name>
</gene>
<dbReference type="OrthoDB" id="9809748at2"/>
<feature type="domain" description="L,D-TPase catalytic" evidence="9">
    <location>
        <begin position="51"/>
        <end position="187"/>
    </location>
</feature>
<evidence type="ECO:0000256" key="4">
    <source>
        <dbReference type="ARBA" id="ARBA00022960"/>
    </source>
</evidence>
<dbReference type="Gene3D" id="2.40.440.10">
    <property type="entry name" value="L,D-transpeptidase catalytic domain-like"/>
    <property type="match status" value="1"/>
</dbReference>
<feature type="active site" description="Nucleophile" evidence="7">
    <location>
        <position position="163"/>
    </location>
</feature>
<evidence type="ECO:0000256" key="3">
    <source>
        <dbReference type="ARBA" id="ARBA00022679"/>
    </source>
</evidence>
<evidence type="ECO:0000256" key="1">
    <source>
        <dbReference type="ARBA" id="ARBA00004752"/>
    </source>
</evidence>
<proteinExistence type="inferred from homology"/>
<dbReference type="UniPathway" id="UPA00219"/>
<dbReference type="EMBL" id="PCMW01000047">
    <property type="protein sequence ID" value="PDS24122.1"/>
    <property type="molecule type" value="Genomic_DNA"/>
</dbReference>
<comment type="caution">
    <text evidence="10">The sequence shown here is derived from an EMBL/GenBank/DDBJ whole genome shotgun (WGS) entry which is preliminary data.</text>
</comment>
<evidence type="ECO:0000256" key="6">
    <source>
        <dbReference type="ARBA" id="ARBA00023316"/>
    </source>
</evidence>
<reference evidence="10 11" key="1">
    <citation type="submission" date="2017-09" db="EMBL/GenBank/DDBJ databases">
        <title>Whole genomes of Flavobacteriaceae.</title>
        <authorList>
            <person name="Stine C."/>
            <person name="Li C."/>
            <person name="Tadesse D."/>
        </authorList>
    </citation>
    <scope>NUCLEOTIDE SEQUENCE [LARGE SCALE GENOMIC DNA]</scope>
    <source>
        <strain evidence="10 11">ATCC 35036</strain>
    </source>
</reference>
<keyword evidence="4 7" id="KW-0133">Cell shape</keyword>
<dbReference type="Proteomes" id="UP000220828">
    <property type="component" value="Unassembled WGS sequence"/>
</dbReference>
<dbReference type="PANTHER" id="PTHR36699:SF1">
    <property type="entry name" value="L,D-TRANSPEPTIDASE YAFK-RELATED"/>
    <property type="match status" value="1"/>
</dbReference>
<comment type="pathway">
    <text evidence="1 7">Cell wall biogenesis; peptidoglycan biosynthesis.</text>
</comment>
<dbReference type="GO" id="GO:0009252">
    <property type="term" value="P:peptidoglycan biosynthetic process"/>
    <property type="evidence" value="ECO:0007669"/>
    <property type="project" value="UniProtKB-UniPathway"/>
</dbReference>
<dbReference type="PROSITE" id="PS52029">
    <property type="entry name" value="LD_TPASE"/>
    <property type="match status" value="1"/>
</dbReference>
<dbReference type="AlphaFoldDB" id="A0A2H3KUT0"/>
<evidence type="ECO:0000256" key="7">
    <source>
        <dbReference type="PROSITE-ProRule" id="PRU01373"/>
    </source>
</evidence>
<dbReference type="CDD" id="cd16913">
    <property type="entry name" value="YkuD_like"/>
    <property type="match status" value="1"/>
</dbReference>
<name>A0A2H3KUT0_9FLAO</name>
<keyword evidence="8" id="KW-1133">Transmembrane helix</keyword>
<evidence type="ECO:0000256" key="2">
    <source>
        <dbReference type="ARBA" id="ARBA00005992"/>
    </source>
</evidence>
<dbReference type="GO" id="GO:0016740">
    <property type="term" value="F:transferase activity"/>
    <property type="evidence" value="ECO:0007669"/>
    <property type="project" value="UniProtKB-KW"/>
</dbReference>
<evidence type="ECO:0000256" key="8">
    <source>
        <dbReference type="SAM" id="Phobius"/>
    </source>
</evidence>
<keyword evidence="6 7" id="KW-0961">Cell wall biogenesis/degradation</keyword>
<dbReference type="GO" id="GO:0008360">
    <property type="term" value="P:regulation of cell shape"/>
    <property type="evidence" value="ECO:0007669"/>
    <property type="project" value="UniProtKB-UniRule"/>
</dbReference>
<dbReference type="RefSeq" id="WP_097554222.1">
    <property type="nucleotide sequence ID" value="NZ_PCMW01000047.1"/>
</dbReference>
<dbReference type="InterPro" id="IPR005490">
    <property type="entry name" value="LD_TPept_cat_dom"/>
</dbReference>
<dbReference type="SUPFAM" id="SSF141523">
    <property type="entry name" value="L,D-transpeptidase catalytic domain-like"/>
    <property type="match status" value="1"/>
</dbReference>
<protein>
    <recommendedName>
        <fullName evidence="9">L,D-TPase catalytic domain-containing protein</fullName>
    </recommendedName>
</protein>
<dbReference type="GO" id="GO:0004180">
    <property type="term" value="F:carboxypeptidase activity"/>
    <property type="evidence" value="ECO:0007669"/>
    <property type="project" value="UniProtKB-ARBA"/>
</dbReference>
<feature type="transmembrane region" description="Helical" evidence="8">
    <location>
        <begin position="21"/>
        <end position="39"/>
    </location>
</feature>
<keyword evidence="5 7" id="KW-0573">Peptidoglycan synthesis</keyword>
<evidence type="ECO:0000256" key="5">
    <source>
        <dbReference type="ARBA" id="ARBA00022984"/>
    </source>
</evidence>
<dbReference type="InterPro" id="IPR038063">
    <property type="entry name" value="Transpep_catalytic_dom"/>
</dbReference>
<dbReference type="PANTHER" id="PTHR36699">
    <property type="entry name" value="LD-TRANSPEPTIDASE"/>
    <property type="match status" value="1"/>
</dbReference>
<keyword evidence="8" id="KW-0472">Membrane</keyword>
<evidence type="ECO:0000313" key="11">
    <source>
        <dbReference type="Proteomes" id="UP000220828"/>
    </source>
</evidence>
<accession>A0A2H3KUT0</accession>
<comment type="similarity">
    <text evidence="2">Belongs to the YkuD family.</text>
</comment>
<keyword evidence="3" id="KW-0808">Transferase</keyword>
<feature type="active site" description="Proton donor/acceptor" evidence="7">
    <location>
        <position position="141"/>
    </location>
</feature>
<evidence type="ECO:0000313" key="10">
    <source>
        <dbReference type="EMBL" id="PDS24122.1"/>
    </source>
</evidence>
<keyword evidence="8" id="KW-0812">Transmembrane</keyword>